<dbReference type="EMBL" id="BSSQ01000013">
    <property type="protein sequence ID" value="GLX68726.1"/>
    <property type="molecule type" value="Genomic_DNA"/>
</dbReference>
<dbReference type="InterPro" id="IPR036390">
    <property type="entry name" value="WH_DNA-bd_sf"/>
</dbReference>
<name>A0ABQ6GHD8_9BACL</name>
<evidence type="ECO:0000256" key="3">
    <source>
        <dbReference type="ARBA" id="ARBA00023163"/>
    </source>
</evidence>
<dbReference type="SUPFAM" id="SSF46785">
    <property type="entry name" value="Winged helix' DNA-binding domain"/>
    <property type="match status" value="1"/>
</dbReference>
<gene>
    <name evidence="5" type="primary">marR</name>
    <name evidence="5" type="ORF">MU1_30710</name>
</gene>
<proteinExistence type="predicted"/>
<dbReference type="PRINTS" id="PR00598">
    <property type="entry name" value="HTHMARR"/>
</dbReference>
<protein>
    <submittedName>
        <fullName evidence="5">MarR family transcriptional regulator</fullName>
    </submittedName>
</protein>
<dbReference type="InterPro" id="IPR000835">
    <property type="entry name" value="HTH_MarR-typ"/>
</dbReference>
<dbReference type="PANTHER" id="PTHR42756">
    <property type="entry name" value="TRANSCRIPTIONAL REGULATOR, MARR"/>
    <property type="match status" value="1"/>
</dbReference>
<dbReference type="Proteomes" id="UP001157114">
    <property type="component" value="Unassembled WGS sequence"/>
</dbReference>
<dbReference type="SMART" id="SM00347">
    <property type="entry name" value="HTH_MARR"/>
    <property type="match status" value="1"/>
</dbReference>
<evidence type="ECO:0000259" key="4">
    <source>
        <dbReference type="PROSITE" id="PS50995"/>
    </source>
</evidence>
<accession>A0ABQ6GHD8</accession>
<evidence type="ECO:0000313" key="5">
    <source>
        <dbReference type="EMBL" id="GLX68726.1"/>
    </source>
</evidence>
<dbReference type="RefSeq" id="WP_284239466.1">
    <property type="nucleotide sequence ID" value="NZ_BSSQ01000013.1"/>
</dbReference>
<sequence length="147" mass="16762">MSDTHSELQDNLSIMDSLVQLSFLVQGVLNQVGAEHDVSIIQIRLFGILRDRELNMLQLAQYLGLDKSSITGLINRAERRGLVERSHSSHDRRVINVKVTPEGHQLIKVVSHKIERQMKSITDNLTEQDQSQFIMLASKMLIPYSQQ</sequence>
<feature type="domain" description="HTH marR-type" evidence="4">
    <location>
        <begin position="11"/>
        <end position="142"/>
    </location>
</feature>
<reference evidence="5 6" key="1">
    <citation type="submission" date="2023-03" db="EMBL/GenBank/DDBJ databases">
        <title>Draft genome sequence of the bacteria which degrade cell wall of Tricholomamatutake.</title>
        <authorList>
            <person name="Konishi Y."/>
            <person name="Fukuta Y."/>
            <person name="Shirasaka N."/>
        </authorList>
    </citation>
    <scope>NUCLEOTIDE SEQUENCE [LARGE SCALE GENOMIC DNA]</scope>
    <source>
        <strain evidence="6">mu1</strain>
    </source>
</reference>
<dbReference type="InterPro" id="IPR036388">
    <property type="entry name" value="WH-like_DNA-bd_sf"/>
</dbReference>
<keyword evidence="2" id="KW-0238">DNA-binding</keyword>
<dbReference type="Gene3D" id="1.10.10.10">
    <property type="entry name" value="Winged helix-like DNA-binding domain superfamily/Winged helix DNA-binding domain"/>
    <property type="match status" value="1"/>
</dbReference>
<comment type="caution">
    <text evidence="5">The sequence shown here is derived from an EMBL/GenBank/DDBJ whole genome shotgun (WGS) entry which is preliminary data.</text>
</comment>
<evidence type="ECO:0000256" key="2">
    <source>
        <dbReference type="ARBA" id="ARBA00023125"/>
    </source>
</evidence>
<dbReference type="Pfam" id="PF12802">
    <property type="entry name" value="MarR_2"/>
    <property type="match status" value="1"/>
</dbReference>
<evidence type="ECO:0000256" key="1">
    <source>
        <dbReference type="ARBA" id="ARBA00023015"/>
    </source>
</evidence>
<dbReference type="PANTHER" id="PTHR42756:SF1">
    <property type="entry name" value="TRANSCRIPTIONAL REPRESSOR OF EMRAB OPERON"/>
    <property type="match status" value="1"/>
</dbReference>
<dbReference type="PROSITE" id="PS50995">
    <property type="entry name" value="HTH_MARR_2"/>
    <property type="match status" value="1"/>
</dbReference>
<keyword evidence="1" id="KW-0805">Transcription regulation</keyword>
<keyword evidence="3" id="KW-0804">Transcription</keyword>
<keyword evidence="6" id="KW-1185">Reference proteome</keyword>
<organism evidence="5 6">
    <name type="scientific">Paenibacillus glycanilyticus</name>
    <dbReference type="NCBI Taxonomy" id="126569"/>
    <lineage>
        <taxon>Bacteria</taxon>
        <taxon>Bacillati</taxon>
        <taxon>Bacillota</taxon>
        <taxon>Bacilli</taxon>
        <taxon>Bacillales</taxon>
        <taxon>Paenibacillaceae</taxon>
        <taxon>Paenibacillus</taxon>
    </lineage>
</organism>
<evidence type="ECO:0000313" key="6">
    <source>
        <dbReference type="Proteomes" id="UP001157114"/>
    </source>
</evidence>